<gene>
    <name evidence="1" type="ORF">OCV61_09090</name>
</gene>
<comment type="caution">
    <text evidence="1">The sequence shown here is derived from an EMBL/GenBank/DDBJ whole genome shotgun (WGS) entry which is preliminary data.</text>
</comment>
<keyword evidence="2" id="KW-1185">Reference proteome</keyword>
<organism evidence="1 2">
    <name type="scientific">Blautia ammoniilytica</name>
    <dbReference type="NCBI Taxonomy" id="2981782"/>
    <lineage>
        <taxon>Bacteria</taxon>
        <taxon>Bacillati</taxon>
        <taxon>Bacillota</taxon>
        <taxon>Clostridia</taxon>
        <taxon>Lachnospirales</taxon>
        <taxon>Lachnospiraceae</taxon>
        <taxon>Blautia</taxon>
    </lineage>
</organism>
<proteinExistence type="predicted"/>
<dbReference type="RefSeq" id="WP_158421528.1">
    <property type="nucleotide sequence ID" value="NZ_JAOQJL010000015.1"/>
</dbReference>
<sequence>MSTVIDEFHVKEYSVLKLDSLSQAPYRKYRIAGKEYDIIPMYDLPNCIAIKAKGTFLGKTVEFVQ</sequence>
<evidence type="ECO:0000313" key="1">
    <source>
        <dbReference type="EMBL" id="MCU6765567.1"/>
    </source>
</evidence>
<dbReference type="EMBL" id="JAOQJL010000015">
    <property type="protein sequence ID" value="MCU6765567.1"/>
    <property type="molecule type" value="Genomic_DNA"/>
</dbReference>
<protein>
    <submittedName>
        <fullName evidence="1">Uncharacterized protein</fullName>
    </submittedName>
</protein>
<evidence type="ECO:0000313" key="2">
    <source>
        <dbReference type="Proteomes" id="UP001652409"/>
    </source>
</evidence>
<accession>A0ABT2TU05</accession>
<reference evidence="1 2" key="1">
    <citation type="journal article" date="2021" name="ISME Commun">
        <title>Automated analysis of genomic sequences facilitates high-throughput and comprehensive description of bacteria.</title>
        <authorList>
            <person name="Hitch T.C.A."/>
        </authorList>
    </citation>
    <scope>NUCLEOTIDE SEQUENCE [LARGE SCALE GENOMIC DNA]</scope>
    <source>
        <strain evidence="1 2">Sanger_23</strain>
    </source>
</reference>
<dbReference type="Proteomes" id="UP001652409">
    <property type="component" value="Unassembled WGS sequence"/>
</dbReference>
<name>A0ABT2TU05_9FIRM</name>